<dbReference type="InterPro" id="IPR008271">
    <property type="entry name" value="Ser/Thr_kinase_AS"/>
</dbReference>
<protein>
    <recommendedName>
        <fullName evidence="8">Protein kinase domain-containing protein</fullName>
    </recommendedName>
</protein>
<dbReference type="EMBL" id="LFZO01000448">
    <property type="protein sequence ID" value="KXT08431.1"/>
    <property type="molecule type" value="Genomic_DNA"/>
</dbReference>
<feature type="binding site" evidence="6">
    <location>
        <position position="535"/>
    </location>
    <ligand>
        <name>ATP</name>
        <dbReference type="ChEBI" id="CHEBI:30616"/>
    </ligand>
</feature>
<dbReference type="InterPro" id="IPR011009">
    <property type="entry name" value="Kinase-like_dom_sf"/>
</dbReference>
<feature type="compositionally biased region" description="Basic and acidic residues" evidence="7">
    <location>
        <begin position="1232"/>
        <end position="1243"/>
    </location>
</feature>
<feature type="compositionally biased region" description="Polar residues" evidence="7">
    <location>
        <begin position="391"/>
        <end position="417"/>
    </location>
</feature>
<reference evidence="9 10" key="1">
    <citation type="submission" date="2015-07" db="EMBL/GenBank/DDBJ databases">
        <title>Comparative genomics of the Sigatoka disease complex on banana suggests a link between parallel evolutionary changes in Pseudocercospora fijiensis and Pseudocercospora eumusae and increased virulence on the banana host.</title>
        <authorList>
            <person name="Chang T.-C."/>
            <person name="Salvucci A."/>
            <person name="Crous P.W."/>
            <person name="Stergiopoulos I."/>
        </authorList>
    </citation>
    <scope>NUCLEOTIDE SEQUENCE [LARGE SCALE GENOMIC DNA]</scope>
    <source>
        <strain evidence="9 10">CBS 116634</strain>
    </source>
</reference>
<feature type="region of interest" description="Disordered" evidence="7">
    <location>
        <begin position="473"/>
        <end position="492"/>
    </location>
</feature>
<feature type="compositionally biased region" description="Polar residues" evidence="7">
    <location>
        <begin position="1216"/>
        <end position="1227"/>
    </location>
</feature>
<evidence type="ECO:0000256" key="1">
    <source>
        <dbReference type="ARBA" id="ARBA00022527"/>
    </source>
</evidence>
<feature type="compositionally biased region" description="Low complexity" evidence="7">
    <location>
        <begin position="261"/>
        <end position="277"/>
    </location>
</feature>
<dbReference type="PANTHER" id="PTHR24346">
    <property type="entry name" value="MAP/MICROTUBULE AFFINITY-REGULATING KINASE"/>
    <property type="match status" value="1"/>
</dbReference>
<name>A0A139I126_9PEZI</name>
<gene>
    <name evidence="9" type="ORF">AC579_5876</name>
</gene>
<keyword evidence="4" id="KW-0418">Kinase</keyword>
<feature type="compositionally biased region" description="Polar residues" evidence="7">
    <location>
        <begin position="239"/>
        <end position="255"/>
    </location>
</feature>
<dbReference type="GO" id="GO:0005524">
    <property type="term" value="F:ATP binding"/>
    <property type="evidence" value="ECO:0007669"/>
    <property type="project" value="UniProtKB-UniRule"/>
</dbReference>
<evidence type="ECO:0000256" key="7">
    <source>
        <dbReference type="SAM" id="MobiDB-lite"/>
    </source>
</evidence>
<dbReference type="SMART" id="SM00220">
    <property type="entry name" value="S_TKc"/>
    <property type="match status" value="1"/>
</dbReference>
<dbReference type="GO" id="GO:0005737">
    <property type="term" value="C:cytoplasm"/>
    <property type="evidence" value="ECO:0007669"/>
    <property type="project" value="TreeGrafter"/>
</dbReference>
<feature type="compositionally biased region" description="Low complexity" evidence="7">
    <location>
        <begin position="1079"/>
        <end position="1091"/>
    </location>
</feature>
<evidence type="ECO:0000259" key="8">
    <source>
        <dbReference type="PROSITE" id="PS50011"/>
    </source>
</evidence>
<evidence type="ECO:0000313" key="9">
    <source>
        <dbReference type="EMBL" id="KXT08431.1"/>
    </source>
</evidence>
<feature type="compositionally biased region" description="Low complexity" evidence="7">
    <location>
        <begin position="359"/>
        <end position="374"/>
    </location>
</feature>
<comment type="caution">
    <text evidence="9">The sequence shown here is derived from an EMBL/GenBank/DDBJ whole genome shotgun (WGS) entry which is preliminary data.</text>
</comment>
<sequence length="1384" mass="150533">MSVVEGALTGIGSACEMAPWGIGDLAIAETICIQMELLTLAKLLPPRIAQARLRLLHVAATLDTAPKADRQPCVVGAFPLPPSSSSSSCTLHTSVHVKSFECAASIAAEQQYLATVFLRASAPAPSHPPRSTYLLLERLHRIAAQRIASHRIAYRGTAPHPPTTDHQPPHASSRILQEVHCGQERPGRQYAPAAFRRQRHEPRKAPYSQPALSLSVPQTQAHTLIAPAATREGTLVDSRPSQAMSSAAVSPQQFNPPTSPTAPLSSSPPASRRAAPRQPDHASIPSDPPCTASPPISNTPRQSQQPGAGMSSSTYRQFYPESSAASSSLPTLSASLPIRTSTQQTPASNSTASYDNRGHSSSRAQSSHGQSSHANDTSDAERRRTAPGHRSPQQDPGSGRSQRTRNAPTASRSQTAMGQPPMGTDLPRENSAVINRIVVDDPQTDIRREEARKAEARGADPSSQMAKMNVNDAAEPAPVPRSRQEHLKHSSSHRKEVKFGDYILGQTIGEGEFGKVKMGWKKDSTVQVAIKLIRKESLAGNTTRLPKIYREISILRELQHPNIVRLHEFVETERHMGIILEYASGGELFDYILNHRYLKDPAARRLFAQLVSGVGYLHKKGIVHRDLKLENLLLDRNKHIIITDFGFANTFDPEDELGEDTENRIADKDFVKRQGLDKIIPWVDGREGGHRRGDLMQTSCGSPCYAAPELVVSDGLYTGRKVDVWSCGVILYAMLAGYLPFDDDPANPEGDNINLLYKYIVSTPLTFPEYVTPHARDLLRRILVPDPRRRADLFEVARHSWLSEYTHVVGFIGSRVKSEKDVGGTMLQSDDEAVLGRSASVRAPASRPHGERSVSSQGPKHMPAASMGGDEASDIRKQQRDAKRRTVQVEYVAPQGATIRGEAGSPADAIARKAVPGSSSGRTRARAEGQGPVEVTQQQQRQDKSTQPPPSRSGRDQSKDASSPFAAASSSMPRPTTSGTLGGTSRLPSRGNSYSQPAAAQPTNTTAQGSFSQPKSSSGYIIAGSGPMSSENVDASGRPQSEQAHSGGQFQRPQSYVSAKSPGHRRSSTLGSLADKVLNRSNSKRQSSQQQEPAQITSEKRDRRKYPPVSMKNTMPNAGEESGPRMSSDGRRPSFGFPRKASREGSVQGPRSSRRFSWLLPASMSVNNILGSSGKKEPGYDSGDDGYRPPNSQQSNQSRTGRPESKGVAFGRGGSDSPTQSTTNSTIPLCYEEEREKARDQRRASNGPGASRYDKALPPSPGAFPTPPPVQRKQFRDDGYGSNRLEPSSQGQDPPERFYTPDPGMASSSAQPQDGDQYNIGSNGEWKRYGGEQSSPPRQPRDQSLRPQNRKFENAYDHGHGGSSSATRRVMDFFRRRGRDRNEA</sequence>
<evidence type="ECO:0000256" key="3">
    <source>
        <dbReference type="ARBA" id="ARBA00022741"/>
    </source>
</evidence>
<feature type="compositionally biased region" description="Low complexity" evidence="7">
    <location>
        <begin position="960"/>
        <end position="989"/>
    </location>
</feature>
<feature type="compositionally biased region" description="Basic and acidic residues" evidence="7">
    <location>
        <begin position="444"/>
        <end position="458"/>
    </location>
</feature>
<feature type="compositionally biased region" description="Polar residues" evidence="7">
    <location>
        <begin position="339"/>
        <end position="354"/>
    </location>
</feature>
<dbReference type="PROSITE" id="PS50011">
    <property type="entry name" value="PROTEIN_KINASE_DOM"/>
    <property type="match status" value="1"/>
</dbReference>
<dbReference type="PROSITE" id="PS00107">
    <property type="entry name" value="PROTEIN_KINASE_ATP"/>
    <property type="match status" value="1"/>
</dbReference>
<feature type="compositionally biased region" description="Basic and acidic residues" evidence="7">
    <location>
        <begin position="1369"/>
        <end position="1384"/>
    </location>
</feature>
<dbReference type="OrthoDB" id="193931at2759"/>
<feature type="region of interest" description="Disordered" evidence="7">
    <location>
        <begin position="195"/>
        <end position="314"/>
    </location>
</feature>
<feature type="region of interest" description="Disordered" evidence="7">
    <location>
        <begin position="339"/>
        <end position="467"/>
    </location>
</feature>
<dbReference type="STRING" id="113226.A0A139I126"/>
<dbReference type="Pfam" id="PF00069">
    <property type="entry name" value="Pkinase"/>
    <property type="match status" value="1"/>
</dbReference>
<keyword evidence="1" id="KW-0723">Serine/threonine-protein kinase</keyword>
<dbReference type="Gene3D" id="1.10.510.10">
    <property type="entry name" value="Transferase(Phosphotransferase) domain 1"/>
    <property type="match status" value="1"/>
</dbReference>
<accession>A0A139I126</accession>
<feature type="compositionally biased region" description="Polar residues" evidence="7">
    <location>
        <begin position="1027"/>
        <end position="1058"/>
    </location>
</feature>
<feature type="compositionally biased region" description="Basic and acidic residues" evidence="7">
    <location>
        <begin position="482"/>
        <end position="492"/>
    </location>
</feature>
<keyword evidence="3 6" id="KW-0547">Nucleotide-binding</keyword>
<feature type="compositionally biased region" description="Polar residues" evidence="7">
    <location>
        <begin position="1190"/>
        <end position="1200"/>
    </location>
</feature>
<feature type="compositionally biased region" description="Basic and acidic residues" evidence="7">
    <location>
        <begin position="1339"/>
        <end position="1360"/>
    </location>
</feature>
<feature type="compositionally biased region" description="Polar residues" evidence="7">
    <location>
        <begin position="1009"/>
        <end position="1019"/>
    </location>
</feature>
<dbReference type="SUPFAM" id="SSF56112">
    <property type="entry name" value="Protein kinase-like (PK-like)"/>
    <property type="match status" value="1"/>
</dbReference>
<feature type="compositionally biased region" description="Polar residues" evidence="7">
    <location>
        <begin position="294"/>
        <end position="314"/>
    </location>
</feature>
<feature type="compositionally biased region" description="Pro residues" evidence="7">
    <location>
        <begin position="1258"/>
        <end position="1270"/>
    </location>
</feature>
<evidence type="ECO:0000256" key="2">
    <source>
        <dbReference type="ARBA" id="ARBA00022679"/>
    </source>
</evidence>
<keyword evidence="2" id="KW-0808">Transferase</keyword>
<dbReference type="Proteomes" id="UP000073492">
    <property type="component" value="Unassembled WGS sequence"/>
</dbReference>
<feature type="compositionally biased region" description="Low complexity" evidence="7">
    <location>
        <begin position="996"/>
        <end position="1008"/>
    </location>
</feature>
<keyword evidence="10" id="KW-1185">Reference proteome</keyword>
<feature type="compositionally biased region" description="Polar residues" evidence="7">
    <location>
        <begin position="1306"/>
        <end position="1322"/>
    </location>
</feature>
<dbReference type="PANTHER" id="PTHR24346:SF110">
    <property type="entry name" value="NON-SPECIFIC SERINE_THREONINE PROTEIN KINASE"/>
    <property type="match status" value="1"/>
</dbReference>
<feature type="region of interest" description="Disordered" evidence="7">
    <location>
        <begin position="821"/>
        <end position="1384"/>
    </location>
</feature>
<proteinExistence type="predicted"/>
<dbReference type="InterPro" id="IPR017441">
    <property type="entry name" value="Protein_kinase_ATP_BS"/>
</dbReference>
<organism evidence="9 10">
    <name type="scientific">Pseudocercospora musae</name>
    <dbReference type="NCBI Taxonomy" id="113226"/>
    <lineage>
        <taxon>Eukaryota</taxon>
        <taxon>Fungi</taxon>
        <taxon>Dikarya</taxon>
        <taxon>Ascomycota</taxon>
        <taxon>Pezizomycotina</taxon>
        <taxon>Dothideomycetes</taxon>
        <taxon>Dothideomycetidae</taxon>
        <taxon>Mycosphaerellales</taxon>
        <taxon>Mycosphaerellaceae</taxon>
        <taxon>Pseudocercospora</taxon>
    </lineage>
</organism>
<dbReference type="PROSITE" id="PS00108">
    <property type="entry name" value="PROTEIN_KINASE_ST"/>
    <property type="match status" value="1"/>
</dbReference>
<keyword evidence="5 6" id="KW-0067">ATP-binding</keyword>
<feature type="domain" description="Protein kinase" evidence="8">
    <location>
        <begin position="502"/>
        <end position="802"/>
    </location>
</feature>
<evidence type="ECO:0000256" key="5">
    <source>
        <dbReference type="ARBA" id="ARBA00022840"/>
    </source>
</evidence>
<dbReference type="FunFam" id="3.30.200.20:FF:000003">
    <property type="entry name" value="Non-specific serine/threonine protein kinase"/>
    <property type="match status" value="1"/>
</dbReference>
<dbReference type="GO" id="GO:0035556">
    <property type="term" value="P:intracellular signal transduction"/>
    <property type="evidence" value="ECO:0007669"/>
    <property type="project" value="TreeGrafter"/>
</dbReference>
<evidence type="ECO:0000313" key="10">
    <source>
        <dbReference type="Proteomes" id="UP000073492"/>
    </source>
</evidence>
<dbReference type="InterPro" id="IPR000719">
    <property type="entry name" value="Prot_kinase_dom"/>
</dbReference>
<evidence type="ECO:0000256" key="6">
    <source>
        <dbReference type="PROSITE-ProRule" id="PRU10141"/>
    </source>
</evidence>
<feature type="compositionally biased region" description="Polar residues" evidence="7">
    <location>
        <begin position="210"/>
        <end position="222"/>
    </location>
</feature>
<dbReference type="GO" id="GO:0004674">
    <property type="term" value="F:protein serine/threonine kinase activity"/>
    <property type="evidence" value="ECO:0007669"/>
    <property type="project" value="UniProtKB-KW"/>
</dbReference>
<evidence type="ECO:0000256" key="4">
    <source>
        <dbReference type="ARBA" id="ARBA00022777"/>
    </source>
</evidence>